<accession>A0ABP9ABC8</accession>
<dbReference type="InterPro" id="IPR001789">
    <property type="entry name" value="Sig_transdc_resp-reg_receiver"/>
</dbReference>
<dbReference type="Gene3D" id="3.40.50.2300">
    <property type="match status" value="1"/>
</dbReference>
<sequence length="219" mass="24324">MQPPIKLAVIDDQHLLRDLLVSTLCLDPSLEVVQEAANAHDFLISLSNASSLPHIALLDMSMPGMNGMELTKELQQSYPEIRIMILTVNYSPLLVAKLIGLGVSAYLHKNCPIATLKQAIHSVFQHGFYMDHATLEALRHHRGQSAGDTSIHTLSKREIQVLQLICQEFTAAEIAEKLFISIRTVEGHRNNLLLKTGCRNSAGLVVYAIKHQLFDLLTD</sequence>
<dbReference type="PROSITE" id="PS50110">
    <property type="entry name" value="RESPONSE_REGULATORY"/>
    <property type="match status" value="1"/>
</dbReference>
<dbReference type="PANTHER" id="PTHR43214:SF43">
    <property type="entry name" value="TWO-COMPONENT RESPONSE REGULATOR"/>
    <property type="match status" value="1"/>
</dbReference>
<dbReference type="Pfam" id="PF00196">
    <property type="entry name" value="GerE"/>
    <property type="match status" value="1"/>
</dbReference>
<dbReference type="Proteomes" id="UP001501411">
    <property type="component" value="Unassembled WGS sequence"/>
</dbReference>
<dbReference type="InterPro" id="IPR016032">
    <property type="entry name" value="Sig_transdc_resp-reg_C-effctor"/>
</dbReference>
<dbReference type="PRINTS" id="PR00038">
    <property type="entry name" value="HTHLUXR"/>
</dbReference>
<keyword evidence="7" id="KW-1185">Reference proteome</keyword>
<dbReference type="InterPro" id="IPR058245">
    <property type="entry name" value="NreC/VraR/RcsB-like_REC"/>
</dbReference>
<evidence type="ECO:0000256" key="1">
    <source>
        <dbReference type="ARBA" id="ARBA00022553"/>
    </source>
</evidence>
<dbReference type="PANTHER" id="PTHR43214">
    <property type="entry name" value="TWO-COMPONENT RESPONSE REGULATOR"/>
    <property type="match status" value="1"/>
</dbReference>
<feature type="domain" description="HTH luxR-type" evidence="4">
    <location>
        <begin position="147"/>
        <end position="212"/>
    </location>
</feature>
<evidence type="ECO:0000259" key="4">
    <source>
        <dbReference type="PROSITE" id="PS50043"/>
    </source>
</evidence>
<dbReference type="Pfam" id="PF00072">
    <property type="entry name" value="Response_reg"/>
    <property type="match status" value="1"/>
</dbReference>
<reference evidence="7" key="1">
    <citation type="journal article" date="2019" name="Int. J. Syst. Evol. Microbiol.">
        <title>The Global Catalogue of Microorganisms (GCM) 10K type strain sequencing project: providing services to taxonomists for standard genome sequencing and annotation.</title>
        <authorList>
            <consortium name="The Broad Institute Genomics Platform"/>
            <consortium name="The Broad Institute Genome Sequencing Center for Infectious Disease"/>
            <person name="Wu L."/>
            <person name="Ma J."/>
        </authorList>
    </citation>
    <scope>NUCLEOTIDE SEQUENCE [LARGE SCALE GENOMIC DNA]</scope>
    <source>
        <strain evidence="7">JCM 18200</strain>
    </source>
</reference>
<dbReference type="CDD" id="cd17535">
    <property type="entry name" value="REC_NarL-like"/>
    <property type="match status" value="1"/>
</dbReference>
<evidence type="ECO:0000259" key="5">
    <source>
        <dbReference type="PROSITE" id="PS50110"/>
    </source>
</evidence>
<dbReference type="RefSeq" id="WP_345229633.1">
    <property type="nucleotide sequence ID" value="NZ_BAABIQ010000001.1"/>
</dbReference>
<dbReference type="InterPro" id="IPR011006">
    <property type="entry name" value="CheY-like_superfamily"/>
</dbReference>
<keyword evidence="1 3" id="KW-0597">Phosphoprotein</keyword>
<evidence type="ECO:0000256" key="3">
    <source>
        <dbReference type="PROSITE-ProRule" id="PRU00169"/>
    </source>
</evidence>
<dbReference type="CDD" id="cd06170">
    <property type="entry name" value="LuxR_C_like"/>
    <property type="match status" value="1"/>
</dbReference>
<evidence type="ECO:0000256" key="2">
    <source>
        <dbReference type="ARBA" id="ARBA00023125"/>
    </source>
</evidence>
<keyword evidence="2" id="KW-0238">DNA-binding</keyword>
<feature type="modified residue" description="4-aspartylphosphate" evidence="3">
    <location>
        <position position="59"/>
    </location>
</feature>
<feature type="domain" description="Response regulatory" evidence="5">
    <location>
        <begin position="6"/>
        <end position="124"/>
    </location>
</feature>
<dbReference type="PROSITE" id="PS50043">
    <property type="entry name" value="HTH_LUXR_2"/>
    <property type="match status" value="1"/>
</dbReference>
<comment type="caution">
    <text evidence="6">The sequence shown here is derived from an EMBL/GenBank/DDBJ whole genome shotgun (WGS) entry which is preliminary data.</text>
</comment>
<dbReference type="InterPro" id="IPR039420">
    <property type="entry name" value="WalR-like"/>
</dbReference>
<dbReference type="SMART" id="SM00448">
    <property type="entry name" value="REC"/>
    <property type="match status" value="1"/>
</dbReference>
<evidence type="ECO:0000313" key="6">
    <source>
        <dbReference type="EMBL" id="GAA4777775.1"/>
    </source>
</evidence>
<organism evidence="6 7">
    <name type="scientific">Olivibacter ginsenosidimutans</name>
    <dbReference type="NCBI Taxonomy" id="1176537"/>
    <lineage>
        <taxon>Bacteria</taxon>
        <taxon>Pseudomonadati</taxon>
        <taxon>Bacteroidota</taxon>
        <taxon>Sphingobacteriia</taxon>
        <taxon>Sphingobacteriales</taxon>
        <taxon>Sphingobacteriaceae</taxon>
        <taxon>Olivibacter</taxon>
    </lineage>
</organism>
<dbReference type="SUPFAM" id="SSF52172">
    <property type="entry name" value="CheY-like"/>
    <property type="match status" value="1"/>
</dbReference>
<gene>
    <name evidence="6" type="primary">nreC</name>
    <name evidence="6" type="ORF">GCM10023231_00220</name>
</gene>
<name>A0ABP9ABC8_9SPHI</name>
<proteinExistence type="predicted"/>
<dbReference type="EMBL" id="BAABIQ010000001">
    <property type="protein sequence ID" value="GAA4777775.1"/>
    <property type="molecule type" value="Genomic_DNA"/>
</dbReference>
<protein>
    <submittedName>
        <fullName evidence="6">Nitrate respiration regulation response regulator NreC</fullName>
    </submittedName>
</protein>
<dbReference type="SMART" id="SM00421">
    <property type="entry name" value="HTH_LUXR"/>
    <property type="match status" value="1"/>
</dbReference>
<evidence type="ECO:0000313" key="7">
    <source>
        <dbReference type="Proteomes" id="UP001501411"/>
    </source>
</evidence>
<dbReference type="SUPFAM" id="SSF46894">
    <property type="entry name" value="C-terminal effector domain of the bipartite response regulators"/>
    <property type="match status" value="1"/>
</dbReference>
<dbReference type="InterPro" id="IPR000792">
    <property type="entry name" value="Tscrpt_reg_LuxR_C"/>
</dbReference>